<reference evidence="1" key="1">
    <citation type="submission" date="2023-03" db="EMBL/GenBank/DDBJ databases">
        <title>Massive genome expansion in bonnet fungi (Mycena s.s.) driven by repeated elements and novel gene families across ecological guilds.</title>
        <authorList>
            <consortium name="Lawrence Berkeley National Laboratory"/>
            <person name="Harder C.B."/>
            <person name="Miyauchi S."/>
            <person name="Viragh M."/>
            <person name="Kuo A."/>
            <person name="Thoen E."/>
            <person name="Andreopoulos B."/>
            <person name="Lu D."/>
            <person name="Skrede I."/>
            <person name="Drula E."/>
            <person name="Henrissat B."/>
            <person name="Morin E."/>
            <person name="Kohler A."/>
            <person name="Barry K."/>
            <person name="LaButti K."/>
            <person name="Morin E."/>
            <person name="Salamov A."/>
            <person name="Lipzen A."/>
            <person name="Mereny Z."/>
            <person name="Hegedus B."/>
            <person name="Baldrian P."/>
            <person name="Stursova M."/>
            <person name="Weitz H."/>
            <person name="Taylor A."/>
            <person name="Grigoriev I.V."/>
            <person name="Nagy L.G."/>
            <person name="Martin F."/>
            <person name="Kauserud H."/>
        </authorList>
    </citation>
    <scope>NUCLEOTIDE SEQUENCE</scope>
    <source>
        <strain evidence="1">CBHHK002</strain>
    </source>
</reference>
<accession>A0AAD7A3Y1</accession>
<keyword evidence="2" id="KW-1185">Reference proteome</keyword>
<protein>
    <submittedName>
        <fullName evidence="1">Uncharacterized protein</fullName>
    </submittedName>
</protein>
<evidence type="ECO:0000313" key="2">
    <source>
        <dbReference type="Proteomes" id="UP001218218"/>
    </source>
</evidence>
<proteinExistence type="predicted"/>
<sequence length="152" mass="16836">MSRSTHMLPLGLFTVTVAKVQRHLWHGLHARPVGDFFQRPAPWLWDVFTLPWPVESRQLPQDTHYPWKSKPSDLVWSSANKPSGKSLGNLGNTRVPVTASPPGWVNHSMGCLETALCRRKLVNSTAVAPAAALVEKIRRIILDWGLGVAATS</sequence>
<dbReference type="AlphaFoldDB" id="A0AAD7A3Y1"/>
<name>A0AAD7A3Y1_9AGAR</name>
<gene>
    <name evidence="1" type="ORF">DFH08DRAFT_808247</name>
</gene>
<comment type="caution">
    <text evidence="1">The sequence shown here is derived from an EMBL/GenBank/DDBJ whole genome shotgun (WGS) entry which is preliminary data.</text>
</comment>
<evidence type="ECO:0000313" key="1">
    <source>
        <dbReference type="EMBL" id="KAJ7348513.1"/>
    </source>
</evidence>
<dbReference type="Proteomes" id="UP001218218">
    <property type="component" value="Unassembled WGS sequence"/>
</dbReference>
<dbReference type="EMBL" id="JARIHO010000017">
    <property type="protein sequence ID" value="KAJ7348513.1"/>
    <property type="molecule type" value="Genomic_DNA"/>
</dbReference>
<organism evidence="1 2">
    <name type="scientific">Mycena albidolilacea</name>
    <dbReference type="NCBI Taxonomy" id="1033008"/>
    <lineage>
        <taxon>Eukaryota</taxon>
        <taxon>Fungi</taxon>
        <taxon>Dikarya</taxon>
        <taxon>Basidiomycota</taxon>
        <taxon>Agaricomycotina</taxon>
        <taxon>Agaricomycetes</taxon>
        <taxon>Agaricomycetidae</taxon>
        <taxon>Agaricales</taxon>
        <taxon>Marasmiineae</taxon>
        <taxon>Mycenaceae</taxon>
        <taxon>Mycena</taxon>
    </lineage>
</organism>